<dbReference type="STRING" id="1798382.A3D77_00330"/>
<feature type="transmembrane region" description="Helical" evidence="8">
    <location>
        <begin position="115"/>
        <end position="133"/>
    </location>
</feature>
<evidence type="ECO:0000256" key="4">
    <source>
        <dbReference type="ARBA" id="ARBA00022679"/>
    </source>
</evidence>
<dbReference type="EMBL" id="MFJL01000039">
    <property type="protein sequence ID" value="OGG13159.1"/>
    <property type="molecule type" value="Genomic_DNA"/>
</dbReference>
<feature type="transmembrane region" description="Helical" evidence="8">
    <location>
        <begin position="178"/>
        <end position="197"/>
    </location>
</feature>
<feature type="transmembrane region" description="Helical" evidence="8">
    <location>
        <begin position="338"/>
        <end position="358"/>
    </location>
</feature>
<evidence type="ECO:0000313" key="11">
    <source>
        <dbReference type="Proteomes" id="UP000176923"/>
    </source>
</evidence>
<dbReference type="InterPro" id="IPR050297">
    <property type="entry name" value="LipidA_mod_glycosyltrf_83"/>
</dbReference>
<feature type="transmembrane region" description="Helical" evidence="8">
    <location>
        <begin position="139"/>
        <end position="157"/>
    </location>
</feature>
<dbReference type="AlphaFoldDB" id="A0A1F5ZKY6"/>
<feature type="transmembrane region" description="Helical" evidence="8">
    <location>
        <begin position="311"/>
        <end position="329"/>
    </location>
</feature>
<sequence>MKKYILLAGILLLGIILRSYQLNLFPNGFFSDEAAIEYSGYKILTTGKDEYGVLFPFFFKSLGDYRNPVSIYSSIPFILLFGLSEFSARFVTAVYGTFTVLVVFLFVSRIFSHKTGLIAAFLLSISAWHIHISRWGAEYAPYPFFVLLTCFFIVSSFKKQRFLIWAAVTGGIGLYTYYPSWIVMPIVFFTGIFYWFIVNRRKITWVPFIAVIIFMCSFFPLAMGIREGHALTRWDRVTNNTVALSEKINKYFLYYKDHFLPLYLFQKGDLEYPGRFITRQFVNREGFLYRFTALFILFGIIISILKRKTGWPLIIVLLLIYPLGSALTLEGPSTTRSFIGILPFVILPGLGIGGFIKFLNKWKLIQFVMVIGLVVISSFELHRYIKNYYIDYPLIASDFWGWQYGPRAILTYYSTIQDKYDELYMAGEFNGAEIFIPFYTEGGSIKCSKCKGGGVELLDLSKRQLFEATPALLEKWGNPNYKIIHTFYYPDRKPAFHIVRYTKSVEKKR</sequence>
<dbReference type="PANTHER" id="PTHR33908:SF3">
    <property type="entry name" value="UNDECAPRENYL PHOSPHATE-ALPHA-4-AMINO-4-DEOXY-L-ARABINOSE ARABINOSYL TRANSFERASE"/>
    <property type="match status" value="1"/>
</dbReference>
<keyword evidence="7 8" id="KW-0472">Membrane</keyword>
<reference evidence="10 11" key="1">
    <citation type="journal article" date="2016" name="Nat. Commun.">
        <title>Thousands of microbial genomes shed light on interconnected biogeochemical processes in an aquifer system.</title>
        <authorList>
            <person name="Anantharaman K."/>
            <person name="Brown C.T."/>
            <person name="Hug L.A."/>
            <person name="Sharon I."/>
            <person name="Castelle C.J."/>
            <person name="Probst A.J."/>
            <person name="Thomas B.C."/>
            <person name="Singh A."/>
            <person name="Wilkins M.J."/>
            <person name="Karaoz U."/>
            <person name="Brodie E.L."/>
            <person name="Williams K.H."/>
            <person name="Hubbard S.S."/>
            <person name="Banfield J.F."/>
        </authorList>
    </citation>
    <scope>NUCLEOTIDE SEQUENCE [LARGE SCALE GENOMIC DNA]</scope>
</reference>
<dbReference type="GO" id="GO:0009103">
    <property type="term" value="P:lipopolysaccharide biosynthetic process"/>
    <property type="evidence" value="ECO:0007669"/>
    <property type="project" value="UniProtKB-ARBA"/>
</dbReference>
<feature type="transmembrane region" description="Helical" evidence="8">
    <location>
        <begin position="203"/>
        <end position="223"/>
    </location>
</feature>
<keyword evidence="4" id="KW-0808">Transferase</keyword>
<dbReference type="GO" id="GO:0016763">
    <property type="term" value="F:pentosyltransferase activity"/>
    <property type="evidence" value="ECO:0007669"/>
    <property type="project" value="TreeGrafter"/>
</dbReference>
<dbReference type="PANTHER" id="PTHR33908">
    <property type="entry name" value="MANNOSYLTRANSFERASE YKCB-RELATED"/>
    <property type="match status" value="1"/>
</dbReference>
<comment type="caution">
    <text evidence="10">The sequence shown here is derived from an EMBL/GenBank/DDBJ whole genome shotgun (WGS) entry which is preliminary data.</text>
</comment>
<dbReference type="GO" id="GO:0005886">
    <property type="term" value="C:plasma membrane"/>
    <property type="evidence" value="ECO:0007669"/>
    <property type="project" value="UniProtKB-SubCell"/>
</dbReference>
<evidence type="ECO:0000256" key="8">
    <source>
        <dbReference type="SAM" id="Phobius"/>
    </source>
</evidence>
<comment type="subcellular location">
    <subcellularLocation>
        <location evidence="1">Cell membrane</location>
        <topology evidence="1">Multi-pass membrane protein</topology>
    </subcellularLocation>
</comment>
<keyword evidence="5 8" id="KW-0812">Transmembrane</keyword>
<keyword evidence="3" id="KW-0328">Glycosyltransferase</keyword>
<dbReference type="Proteomes" id="UP000176923">
    <property type="component" value="Unassembled WGS sequence"/>
</dbReference>
<evidence type="ECO:0000256" key="3">
    <source>
        <dbReference type="ARBA" id="ARBA00022676"/>
    </source>
</evidence>
<feature type="transmembrane region" description="Helical" evidence="8">
    <location>
        <begin position="364"/>
        <end position="381"/>
    </location>
</feature>
<evidence type="ECO:0000256" key="7">
    <source>
        <dbReference type="ARBA" id="ARBA00023136"/>
    </source>
</evidence>
<feature type="transmembrane region" description="Helical" evidence="8">
    <location>
        <begin position="287"/>
        <end position="305"/>
    </location>
</feature>
<keyword evidence="2" id="KW-1003">Cell membrane</keyword>
<feature type="transmembrane region" description="Helical" evidence="8">
    <location>
        <begin position="86"/>
        <end position="108"/>
    </location>
</feature>
<name>A0A1F5ZKY6_9BACT</name>
<organism evidence="10 11">
    <name type="scientific">Candidatus Gottesmanbacteria bacterium RIFCSPHIGHO2_02_FULL_39_11</name>
    <dbReference type="NCBI Taxonomy" id="1798382"/>
    <lineage>
        <taxon>Bacteria</taxon>
        <taxon>Candidatus Gottesmaniibacteriota</taxon>
    </lineage>
</organism>
<dbReference type="Pfam" id="PF13231">
    <property type="entry name" value="PMT_2"/>
    <property type="match status" value="1"/>
</dbReference>
<evidence type="ECO:0000256" key="1">
    <source>
        <dbReference type="ARBA" id="ARBA00004651"/>
    </source>
</evidence>
<evidence type="ECO:0000256" key="2">
    <source>
        <dbReference type="ARBA" id="ARBA00022475"/>
    </source>
</evidence>
<dbReference type="InterPro" id="IPR038731">
    <property type="entry name" value="RgtA/B/C-like"/>
</dbReference>
<protein>
    <recommendedName>
        <fullName evidence="9">Glycosyltransferase RgtA/B/C/D-like domain-containing protein</fullName>
    </recommendedName>
</protein>
<dbReference type="GO" id="GO:0010041">
    <property type="term" value="P:response to iron(III) ion"/>
    <property type="evidence" value="ECO:0007669"/>
    <property type="project" value="TreeGrafter"/>
</dbReference>
<evidence type="ECO:0000259" key="9">
    <source>
        <dbReference type="Pfam" id="PF13231"/>
    </source>
</evidence>
<evidence type="ECO:0000313" key="10">
    <source>
        <dbReference type="EMBL" id="OGG13159.1"/>
    </source>
</evidence>
<evidence type="ECO:0000256" key="5">
    <source>
        <dbReference type="ARBA" id="ARBA00022692"/>
    </source>
</evidence>
<accession>A0A1F5ZKY6</accession>
<evidence type="ECO:0000256" key="6">
    <source>
        <dbReference type="ARBA" id="ARBA00022989"/>
    </source>
</evidence>
<feature type="domain" description="Glycosyltransferase RgtA/B/C/D-like" evidence="9">
    <location>
        <begin position="77"/>
        <end position="217"/>
    </location>
</feature>
<proteinExistence type="predicted"/>
<keyword evidence="6 8" id="KW-1133">Transmembrane helix</keyword>
<gene>
    <name evidence="10" type="ORF">A3D77_00330</name>
</gene>